<dbReference type="CDD" id="cd04186">
    <property type="entry name" value="GT_2_like_c"/>
    <property type="match status" value="1"/>
</dbReference>
<dbReference type="PANTHER" id="PTHR43685:SF2">
    <property type="entry name" value="GLYCOSYLTRANSFERASE 2-LIKE DOMAIN-CONTAINING PROTEIN"/>
    <property type="match status" value="1"/>
</dbReference>
<feature type="coiled-coil region" evidence="1">
    <location>
        <begin position="247"/>
        <end position="274"/>
    </location>
</feature>
<keyword evidence="4" id="KW-1185">Reference proteome</keyword>
<dbReference type="AlphaFoldDB" id="A0AAU9CV59"/>
<dbReference type="KEGG" id="meiy:MIN45_P0341"/>
<organism evidence="3 4">
    <name type="scientific">Methylomarinovum tepidoasis</name>
    <dbReference type="NCBI Taxonomy" id="2840183"/>
    <lineage>
        <taxon>Bacteria</taxon>
        <taxon>Pseudomonadati</taxon>
        <taxon>Pseudomonadota</taxon>
        <taxon>Gammaproteobacteria</taxon>
        <taxon>Methylococcales</taxon>
        <taxon>Methylothermaceae</taxon>
        <taxon>Methylomarinovum</taxon>
    </lineage>
</organism>
<sequence length="1167" mass="134302">MSYPVSIIVRTKDRPQLLRQALGSLAGQTYPRLEVIVVNDGGCDVREVLEPFRSRFTEMRYLDLQPGRGRAAAANAGLGAARGRYLGFLDDDDWLAPEHVAGLVEALTQHREKAAYAGVQCVERINGEWRETHVYNEPYEPVKLMGVNFIPIHAVLFDRALLDGCRFDEAFEVYEDWDFWLQVARHTDFYHLDRVTAFYRLTADDGSGVHGKDDKRYTALRLLYAKWDRRWSAESRVALLVHAHRGFEATEAHIRNLEKLLAERERSLAQARIHGENLEKLLAERERSLAQARVHGENLEKLLAERDRSLAQARIHGENLEKLLAEKDRIQAMTQTHADNLKRLLAEREKELEARQRRIEDMEAMLAASRREIAHWQTAYREVMQSTSWRISAPVRMLGRRLRRLHQLVRHRSCIPHLMPVHQVEDLGGGRFRAQGPDPHFHLGFPGPIPSRWVRVSLTMAGNSDSPPTIYYDTGDGFNECQCFTLLPTGSGNRFERVVRLPDAVQGWRFDPRHAPGEFRIKRLEVTEIGSLLAATRLFRPEMDSWLRQPDTWARETVRLIRAWCGPGKLEARRQLVESVQRRHWDAYQSWFRLYGRLTEADREAIRKRIISMRNIPTFSILMPVHDPDVHWLRAALDSVLNQLYPHWELCIVDDASHSPKVRRVLEEYRRRDPRIRVRYRDCNGHISVASNDALAMATGDYIALLDHDDELAEHALYLMAEEITAHPHAVLLYSDEDKLDELGRHFDPYFKPDWNPLLLLGQNYFNHLSVYRADAVRACGGFREGFEGSQDWDLALRVTETLSPEQIRHVPFILYHWRAVSGSTAKAPDEKSYPARAAVRAVQEHLQRLSLPAEVESLPGGHCRVRFRVPTHPPKVSLIIPTRDGYELLSRCVETLVEKTEYPDYEVIVVDNRSQDPQSLAYLDELSRRQGFQVLRYDEPFNFSAINNFAVRHAQGEILGFLNNDLEILEREWLQEMVAHALHPETGAVGAMLYYPDGRIQHAGIILGIGGVAGHPWVGWPPETPGQMGRLRLAQHLTAVTAACLLVRRDVFLEVGGFDEKGLKVAFNDVDLCLKIHNRGYRNVWTPLARLFHHESATRGYEDTPEKQRRFQREIEIMQRRWGSLLRADPAYNPNLTLERCDFSLSFQPRVTRPWRVSSEGGAIGS</sequence>
<protein>
    <submittedName>
        <fullName evidence="3">O-antigen biosynthesis protein</fullName>
    </submittedName>
</protein>
<evidence type="ECO:0000259" key="2">
    <source>
        <dbReference type="Pfam" id="PF00535"/>
    </source>
</evidence>
<dbReference type="SUPFAM" id="SSF53448">
    <property type="entry name" value="Nucleotide-diphospho-sugar transferases"/>
    <property type="match status" value="3"/>
</dbReference>
<dbReference type="EMBL" id="AP024718">
    <property type="protein sequence ID" value="BCX87974.1"/>
    <property type="molecule type" value="Genomic_DNA"/>
</dbReference>
<feature type="domain" description="Glycosyltransferase 2-like" evidence="2">
    <location>
        <begin position="878"/>
        <end position="1055"/>
    </location>
</feature>
<dbReference type="Pfam" id="PF00535">
    <property type="entry name" value="Glycos_transf_2"/>
    <property type="match status" value="3"/>
</dbReference>
<feature type="coiled-coil region" evidence="1">
    <location>
        <begin position="338"/>
        <end position="379"/>
    </location>
</feature>
<feature type="domain" description="Glycosyltransferase 2-like" evidence="2">
    <location>
        <begin position="6"/>
        <end position="144"/>
    </location>
</feature>
<dbReference type="InterPro" id="IPR029044">
    <property type="entry name" value="Nucleotide-diphossugar_trans"/>
</dbReference>
<evidence type="ECO:0000256" key="1">
    <source>
        <dbReference type="SAM" id="Coils"/>
    </source>
</evidence>
<name>A0AAU9CV59_9GAMM</name>
<proteinExistence type="predicted"/>
<feature type="domain" description="Glycosyltransferase 2-like" evidence="2">
    <location>
        <begin position="620"/>
        <end position="777"/>
    </location>
</feature>
<gene>
    <name evidence="3" type="ORF">MIN45_P0341</name>
</gene>
<keyword evidence="1" id="KW-0175">Coiled coil</keyword>
<dbReference type="InterPro" id="IPR001173">
    <property type="entry name" value="Glyco_trans_2-like"/>
</dbReference>
<dbReference type="CDD" id="cd04184">
    <property type="entry name" value="GT2_RfbC_Mx_like"/>
    <property type="match status" value="1"/>
</dbReference>
<accession>A0AAU9CV59</accession>
<dbReference type="PANTHER" id="PTHR43685">
    <property type="entry name" value="GLYCOSYLTRANSFERASE"/>
    <property type="match status" value="1"/>
</dbReference>
<reference evidence="4" key="1">
    <citation type="journal article" date="2024" name="Int. J. Syst. Evol. Microbiol.">
        <title>Methylomarinovum tepidoasis sp. nov., a moderately thermophilic methanotroph of the family Methylothermaceae isolated from a deep-sea hydrothermal field.</title>
        <authorList>
            <person name="Hirayama H."/>
            <person name="Takaki Y."/>
            <person name="Abe M."/>
            <person name="Miyazaki M."/>
            <person name="Uematsu K."/>
            <person name="Matsui Y."/>
            <person name="Takai K."/>
        </authorList>
    </citation>
    <scope>NUCLEOTIDE SEQUENCE [LARGE SCALE GENOMIC DNA]</scope>
    <source>
        <strain evidence="4">IN45</strain>
    </source>
</reference>
<dbReference type="Gene3D" id="3.90.550.10">
    <property type="entry name" value="Spore Coat Polysaccharide Biosynthesis Protein SpsA, Chain A"/>
    <property type="match status" value="3"/>
</dbReference>
<evidence type="ECO:0000313" key="3">
    <source>
        <dbReference type="EMBL" id="BCX87974.1"/>
    </source>
</evidence>
<dbReference type="CDD" id="cd06503">
    <property type="entry name" value="ATP-synt_Fo_b"/>
    <property type="match status" value="1"/>
</dbReference>
<dbReference type="RefSeq" id="WP_286292998.1">
    <property type="nucleotide sequence ID" value="NZ_AP024718.1"/>
</dbReference>
<dbReference type="Proteomes" id="UP001321450">
    <property type="component" value="Chromosome"/>
</dbReference>
<evidence type="ECO:0000313" key="4">
    <source>
        <dbReference type="Proteomes" id="UP001321450"/>
    </source>
</evidence>
<dbReference type="InterPro" id="IPR050834">
    <property type="entry name" value="Glycosyltransf_2"/>
</dbReference>